<keyword evidence="6 7" id="KW-0472">Membrane</keyword>
<dbReference type="PANTHER" id="PTHR42709">
    <property type="entry name" value="ALKALINE PHOSPHATASE LIKE PROTEIN"/>
    <property type="match status" value="1"/>
</dbReference>
<name>A0A2T1A2M8_9ACTN</name>
<evidence type="ECO:0000256" key="7">
    <source>
        <dbReference type="SAM" id="Phobius"/>
    </source>
</evidence>
<dbReference type="AlphaFoldDB" id="A0A2T1A2M8"/>
<dbReference type="EMBL" id="PVUE01000004">
    <property type="protein sequence ID" value="PRZ42855.1"/>
    <property type="molecule type" value="Genomic_DNA"/>
</dbReference>
<evidence type="ECO:0000259" key="8">
    <source>
        <dbReference type="Pfam" id="PF09335"/>
    </source>
</evidence>
<dbReference type="Proteomes" id="UP000237752">
    <property type="component" value="Unassembled WGS sequence"/>
</dbReference>
<dbReference type="OrthoDB" id="9813426at2"/>
<feature type="transmembrane region" description="Helical" evidence="7">
    <location>
        <begin position="12"/>
        <end position="31"/>
    </location>
</feature>
<protein>
    <submittedName>
        <fullName evidence="9">Membrane protein DedA with SNARE-associated domain</fullName>
    </submittedName>
</protein>
<gene>
    <name evidence="9" type="ORF">CLV47_104203</name>
</gene>
<evidence type="ECO:0000313" key="10">
    <source>
        <dbReference type="Proteomes" id="UP000237752"/>
    </source>
</evidence>
<dbReference type="Pfam" id="PF09335">
    <property type="entry name" value="VTT_dom"/>
    <property type="match status" value="1"/>
</dbReference>
<evidence type="ECO:0000313" key="9">
    <source>
        <dbReference type="EMBL" id="PRZ42855.1"/>
    </source>
</evidence>
<sequence length="220" mass="23369">MSAPVLPGFLGTLAPVLQNYGYLAVGALVLIEDFGIPVPGETILIAAAVYAGAGQLNIVAVGLIGFAAAVLGDNIGYAIGHFGGRPLALRFGRYVFLTPKRLASAEQFFNKHGAGIIVVARFIEGLRQVNGIMAGIIKMSWRRFLIYNAIGAALWTGLWVSLGYLAGNHLTAIYHAIGRYSLYAVAGGIVLIVGLVIRHRLRRRKESDPSGGTVRGPSEQ</sequence>
<comment type="caution">
    <text evidence="9">The sequence shown here is derived from an EMBL/GenBank/DDBJ whole genome shotgun (WGS) entry which is preliminary data.</text>
</comment>
<feature type="transmembrane region" description="Helical" evidence="7">
    <location>
        <begin position="144"/>
        <end position="165"/>
    </location>
</feature>
<dbReference type="InterPro" id="IPR051311">
    <property type="entry name" value="DedA_domain"/>
</dbReference>
<evidence type="ECO:0000256" key="1">
    <source>
        <dbReference type="ARBA" id="ARBA00004651"/>
    </source>
</evidence>
<dbReference type="PANTHER" id="PTHR42709:SF6">
    <property type="entry name" value="UNDECAPRENYL PHOSPHATE TRANSPORTER A"/>
    <property type="match status" value="1"/>
</dbReference>
<keyword evidence="3" id="KW-1003">Cell membrane</keyword>
<reference evidence="9 10" key="1">
    <citation type="submission" date="2018-03" db="EMBL/GenBank/DDBJ databases">
        <title>Genomic Encyclopedia of Archaeal and Bacterial Type Strains, Phase II (KMG-II): from individual species to whole genera.</title>
        <authorList>
            <person name="Goeker M."/>
        </authorList>
    </citation>
    <scope>NUCLEOTIDE SEQUENCE [LARGE SCALE GENOMIC DNA]</scope>
    <source>
        <strain evidence="9 10">DSM 100065</strain>
    </source>
</reference>
<feature type="domain" description="VTT" evidence="8">
    <location>
        <begin position="38"/>
        <end position="164"/>
    </location>
</feature>
<evidence type="ECO:0000256" key="2">
    <source>
        <dbReference type="ARBA" id="ARBA00010792"/>
    </source>
</evidence>
<comment type="similarity">
    <text evidence="2">Belongs to the DedA family.</text>
</comment>
<dbReference type="InterPro" id="IPR032816">
    <property type="entry name" value="VTT_dom"/>
</dbReference>
<organism evidence="9 10">
    <name type="scientific">Antricoccus suffuscus</name>
    <dbReference type="NCBI Taxonomy" id="1629062"/>
    <lineage>
        <taxon>Bacteria</taxon>
        <taxon>Bacillati</taxon>
        <taxon>Actinomycetota</taxon>
        <taxon>Actinomycetes</taxon>
        <taxon>Geodermatophilales</taxon>
        <taxon>Antricoccaceae</taxon>
        <taxon>Antricoccus</taxon>
    </lineage>
</organism>
<accession>A0A2T1A2M8</accession>
<keyword evidence="5 7" id="KW-1133">Transmembrane helix</keyword>
<evidence type="ECO:0000256" key="4">
    <source>
        <dbReference type="ARBA" id="ARBA00022692"/>
    </source>
</evidence>
<evidence type="ECO:0000256" key="5">
    <source>
        <dbReference type="ARBA" id="ARBA00022989"/>
    </source>
</evidence>
<feature type="transmembrane region" description="Helical" evidence="7">
    <location>
        <begin position="177"/>
        <end position="197"/>
    </location>
</feature>
<dbReference type="RefSeq" id="WP_106348382.1">
    <property type="nucleotide sequence ID" value="NZ_PVUE01000004.1"/>
</dbReference>
<keyword evidence="4 7" id="KW-0812">Transmembrane</keyword>
<dbReference type="GO" id="GO:0005886">
    <property type="term" value="C:plasma membrane"/>
    <property type="evidence" value="ECO:0007669"/>
    <property type="project" value="UniProtKB-SubCell"/>
</dbReference>
<keyword evidence="10" id="KW-1185">Reference proteome</keyword>
<feature type="transmembrane region" description="Helical" evidence="7">
    <location>
        <begin position="43"/>
        <end position="71"/>
    </location>
</feature>
<evidence type="ECO:0000256" key="6">
    <source>
        <dbReference type="ARBA" id="ARBA00023136"/>
    </source>
</evidence>
<comment type="subcellular location">
    <subcellularLocation>
        <location evidence="1">Cell membrane</location>
        <topology evidence="1">Multi-pass membrane protein</topology>
    </subcellularLocation>
</comment>
<evidence type="ECO:0000256" key="3">
    <source>
        <dbReference type="ARBA" id="ARBA00022475"/>
    </source>
</evidence>
<proteinExistence type="inferred from homology"/>